<reference evidence="4" key="1">
    <citation type="submission" date="2025-08" db="UniProtKB">
        <authorList>
            <consortium name="RefSeq"/>
        </authorList>
    </citation>
    <scope>IDENTIFICATION</scope>
    <source>
        <tissue evidence="4">Muscle</tissue>
    </source>
</reference>
<dbReference type="Pfam" id="PF11799">
    <property type="entry name" value="IMS_C"/>
    <property type="match status" value="1"/>
</dbReference>
<evidence type="ECO:0000256" key="1">
    <source>
        <dbReference type="SAM" id="MobiDB-lite"/>
    </source>
</evidence>
<feature type="compositionally biased region" description="Polar residues" evidence="1">
    <location>
        <begin position="274"/>
        <end position="283"/>
    </location>
</feature>
<feature type="domain" description="DNA polymerase Y-family little finger" evidence="2">
    <location>
        <begin position="5"/>
        <end position="128"/>
    </location>
</feature>
<dbReference type="PANTHER" id="PTHR46404:SF1">
    <property type="entry name" value="DNA POLYMERASE IOTA"/>
    <property type="match status" value="1"/>
</dbReference>
<protein>
    <submittedName>
        <fullName evidence="4">DNA polymerase iota-like</fullName>
    </submittedName>
</protein>
<organism evidence="3 4">
    <name type="scientific">Limulus polyphemus</name>
    <name type="common">Atlantic horseshoe crab</name>
    <dbReference type="NCBI Taxonomy" id="6850"/>
    <lineage>
        <taxon>Eukaryota</taxon>
        <taxon>Metazoa</taxon>
        <taxon>Ecdysozoa</taxon>
        <taxon>Arthropoda</taxon>
        <taxon>Chelicerata</taxon>
        <taxon>Merostomata</taxon>
        <taxon>Xiphosura</taxon>
        <taxon>Limulidae</taxon>
        <taxon>Limulus</taxon>
    </lineage>
</organism>
<feature type="compositionally biased region" description="Basic and acidic residues" evidence="1">
    <location>
        <begin position="264"/>
        <end position="273"/>
    </location>
</feature>
<evidence type="ECO:0000313" key="3">
    <source>
        <dbReference type="Proteomes" id="UP000694941"/>
    </source>
</evidence>
<name>A0ABM1TSR6_LIMPO</name>
<gene>
    <name evidence="4" type="primary">LOC106474953</name>
</gene>
<dbReference type="Proteomes" id="UP000694941">
    <property type="component" value="Unplaced"/>
</dbReference>
<dbReference type="SUPFAM" id="SSF100879">
    <property type="entry name" value="Lesion bypass DNA polymerase (Y-family), little finger domain"/>
    <property type="match status" value="1"/>
</dbReference>
<dbReference type="RefSeq" id="XP_022258922.1">
    <property type="nucleotide sequence ID" value="XM_022403214.1"/>
</dbReference>
<sequence length="417" mass="47668">MVFYQSHSLEDAFRKCSTVSECHWRLGLLLERLFKRIIEDGRIPRVVKLTIRKYDHKLHRASRETRQCGLPQGLINKLVTGTDNESLVHEKVLDVLMKLFHKMIEVTNPFHLTLLGICFTNFTEQKNSILNFFTPKSSRISSQVVVQEDHFNSRKPLLTNESFQKMCKHYSDDVFNSSTSQEKQKGRDSLYEDGASTYPKRVCADKTVSSPKRVCAEEKKHSKVWRSFFYPSLSFGETGGSVKKTLLTSQVNSSSDTKYQSYVHDGHHHKDDQSSLPFSQSDTTDGLPLGIDYSTFKELPYDLEQGLLKSRKLNPQPSYLTSFNSQEEQSTTQRSFNLNTNSANPSNKNTDSKLAICPPGVDKTVFSELPPEVQAELMTEWKVELSSRRTTKSKKNVKTLRAYFSKTSKEDDLDLTS</sequence>
<dbReference type="GeneID" id="106474953"/>
<evidence type="ECO:0000259" key="2">
    <source>
        <dbReference type="Pfam" id="PF11799"/>
    </source>
</evidence>
<feature type="region of interest" description="Disordered" evidence="1">
    <location>
        <begin position="258"/>
        <end position="283"/>
    </location>
</feature>
<keyword evidence="3" id="KW-1185">Reference proteome</keyword>
<proteinExistence type="predicted"/>
<dbReference type="Gene3D" id="3.30.1490.100">
    <property type="entry name" value="DNA polymerase, Y-family, little finger domain"/>
    <property type="match status" value="1"/>
</dbReference>
<dbReference type="PANTHER" id="PTHR46404">
    <property type="entry name" value="DNA POLYMERASE IOTA"/>
    <property type="match status" value="1"/>
</dbReference>
<dbReference type="Gene3D" id="6.10.250.1630">
    <property type="match status" value="1"/>
</dbReference>
<accession>A0ABM1TSR6</accession>
<evidence type="ECO:0000313" key="4">
    <source>
        <dbReference type="RefSeq" id="XP_022258922.1"/>
    </source>
</evidence>
<feature type="region of interest" description="Disordered" evidence="1">
    <location>
        <begin position="314"/>
        <end position="355"/>
    </location>
</feature>
<dbReference type="InterPro" id="IPR017961">
    <property type="entry name" value="DNA_pol_Y-fam_little_finger"/>
</dbReference>
<dbReference type="InterPro" id="IPR036775">
    <property type="entry name" value="DNA_pol_Y-fam_lit_finger_sf"/>
</dbReference>
<feature type="compositionally biased region" description="Polar residues" evidence="1">
    <location>
        <begin position="314"/>
        <end position="349"/>
    </location>
</feature>